<organism evidence="2 3">
    <name type="scientific">Amycolatopsis suaedae</name>
    <dbReference type="NCBI Taxonomy" id="2510978"/>
    <lineage>
        <taxon>Bacteria</taxon>
        <taxon>Bacillati</taxon>
        <taxon>Actinomycetota</taxon>
        <taxon>Actinomycetes</taxon>
        <taxon>Pseudonocardiales</taxon>
        <taxon>Pseudonocardiaceae</taxon>
        <taxon>Amycolatopsis</taxon>
    </lineage>
</organism>
<evidence type="ECO:0000313" key="3">
    <source>
        <dbReference type="Proteomes" id="UP000292003"/>
    </source>
</evidence>
<evidence type="ECO:0008006" key="4">
    <source>
        <dbReference type="Google" id="ProtNLM"/>
    </source>
</evidence>
<reference evidence="2 3" key="1">
    <citation type="submission" date="2019-02" db="EMBL/GenBank/DDBJ databases">
        <title>Draft genome sequence of Amycolatopsis sp. 8-3EHSu isolated from roots of Suaeda maritima.</title>
        <authorList>
            <person name="Duangmal K."/>
            <person name="Chantavorakit T."/>
        </authorList>
    </citation>
    <scope>NUCLEOTIDE SEQUENCE [LARGE SCALE GENOMIC DNA]</scope>
    <source>
        <strain evidence="2 3">8-3EHSu</strain>
    </source>
</reference>
<keyword evidence="3" id="KW-1185">Reference proteome</keyword>
<keyword evidence="1" id="KW-0732">Signal</keyword>
<feature type="chain" id="PRO_5039094153" description="DUF3558 domain-containing protein" evidence="1">
    <location>
        <begin position="22"/>
        <end position="211"/>
    </location>
</feature>
<comment type="caution">
    <text evidence="2">The sequence shown here is derived from an EMBL/GenBank/DDBJ whole genome shotgun (WGS) entry which is preliminary data.</text>
</comment>
<evidence type="ECO:0000313" key="2">
    <source>
        <dbReference type="EMBL" id="RZQ63448.1"/>
    </source>
</evidence>
<dbReference type="PROSITE" id="PS51257">
    <property type="entry name" value="PROKAR_LIPOPROTEIN"/>
    <property type="match status" value="1"/>
</dbReference>
<feature type="signal peptide" evidence="1">
    <location>
        <begin position="1"/>
        <end position="21"/>
    </location>
</feature>
<dbReference type="RefSeq" id="WP_130475701.1">
    <property type="nucleotide sequence ID" value="NZ_SFCC01000006.1"/>
</dbReference>
<protein>
    <recommendedName>
        <fullName evidence="4">DUF3558 domain-containing protein</fullName>
    </recommendedName>
</protein>
<dbReference type="OrthoDB" id="4183777at2"/>
<accession>A0A4Q7J8X5</accession>
<dbReference type="AlphaFoldDB" id="A0A4Q7J8X5"/>
<evidence type="ECO:0000256" key="1">
    <source>
        <dbReference type="SAM" id="SignalP"/>
    </source>
</evidence>
<proteinExistence type="predicted"/>
<dbReference type="EMBL" id="SFCC01000006">
    <property type="protein sequence ID" value="RZQ63448.1"/>
    <property type="molecule type" value="Genomic_DNA"/>
</dbReference>
<name>A0A4Q7J8X5_9PSEU</name>
<sequence>MRFAMAGLALFLLLTGCSTVGGERAEIGEPMIRGEVPIPAAPGAVVPASQWPDACSLLSTGDISAVLLGATDVEQTPRQVRPRSFPEFAADQAWTDQTTAAAGECLFRFRLPGETNANSTLWIRVAAVGDPALVEKYFEFTRIAPNVPPGRHCDANETEVWEATCRQGPLMFRLGGQTAVSFAKNDGPATSAFWREEVLSRFAAAAAGKVR</sequence>
<dbReference type="Proteomes" id="UP000292003">
    <property type="component" value="Unassembled WGS sequence"/>
</dbReference>
<gene>
    <name evidence="2" type="ORF">EWH70_13510</name>
</gene>